<sequence>MSNDWLDVIEKVTAIILNVIGILAGIKALKK</sequence>
<keyword evidence="1" id="KW-1133">Transmembrane helix</keyword>
<keyword evidence="1" id="KW-0472">Membrane</keyword>
<proteinExistence type="predicted"/>
<evidence type="ECO:0000313" key="2">
    <source>
        <dbReference type="EMBL" id="DAD86218.1"/>
    </source>
</evidence>
<accession>A0A8S5MVU4</accession>
<protein>
    <submittedName>
        <fullName evidence="2">Major coat protein</fullName>
    </submittedName>
</protein>
<reference evidence="2" key="1">
    <citation type="journal article" date="2021" name="Proc. Natl. Acad. Sci. U.S.A.">
        <title>A Catalog of Tens of Thousands of Viruses from Human Metagenomes Reveals Hidden Associations with Chronic Diseases.</title>
        <authorList>
            <person name="Tisza M.J."/>
            <person name="Buck C.B."/>
        </authorList>
    </citation>
    <scope>NUCLEOTIDE SEQUENCE</scope>
    <source>
        <strain evidence="2">CtUL28</strain>
    </source>
</reference>
<keyword evidence="1" id="KW-0812">Transmembrane</keyword>
<organism evidence="2">
    <name type="scientific">Caudovirales sp. ctUL28</name>
    <dbReference type="NCBI Taxonomy" id="2826778"/>
    <lineage>
        <taxon>Viruses</taxon>
        <taxon>Duplodnaviria</taxon>
        <taxon>Heunggongvirae</taxon>
        <taxon>Uroviricota</taxon>
        <taxon>Caudoviricetes</taxon>
    </lineage>
</organism>
<keyword evidence="2" id="KW-0946">Virion</keyword>
<dbReference type="EMBL" id="BK014996">
    <property type="protein sequence ID" value="DAD86218.1"/>
    <property type="molecule type" value="Genomic_DNA"/>
</dbReference>
<evidence type="ECO:0000256" key="1">
    <source>
        <dbReference type="SAM" id="Phobius"/>
    </source>
</evidence>
<dbReference type="GO" id="GO:0019028">
    <property type="term" value="C:viral capsid"/>
    <property type="evidence" value="ECO:0007669"/>
    <property type="project" value="UniProtKB-KW"/>
</dbReference>
<feature type="transmembrane region" description="Helical" evidence="1">
    <location>
        <begin position="12"/>
        <end position="29"/>
    </location>
</feature>
<keyword evidence="2" id="KW-0167">Capsid protein</keyword>
<name>A0A8S5MVU4_9CAUD</name>